<dbReference type="PROSITE" id="PS50887">
    <property type="entry name" value="GGDEF"/>
    <property type="match status" value="1"/>
</dbReference>
<keyword evidence="3" id="KW-1133">Transmembrane helix</keyword>
<accession>A0A2R4XIG7</accession>
<dbReference type="GO" id="GO:1902201">
    <property type="term" value="P:negative regulation of bacterial-type flagellum-dependent cell motility"/>
    <property type="evidence" value="ECO:0007669"/>
    <property type="project" value="TreeGrafter"/>
</dbReference>
<dbReference type="SUPFAM" id="SSF55073">
    <property type="entry name" value="Nucleotide cyclase"/>
    <property type="match status" value="1"/>
</dbReference>
<keyword evidence="6" id="KW-1185">Reference proteome</keyword>
<keyword evidence="3" id="KW-0812">Transmembrane</keyword>
<dbReference type="CDD" id="cd01949">
    <property type="entry name" value="GGDEF"/>
    <property type="match status" value="1"/>
</dbReference>
<proteinExistence type="predicted"/>
<evidence type="ECO:0000256" key="3">
    <source>
        <dbReference type="SAM" id="Phobius"/>
    </source>
</evidence>
<dbReference type="GO" id="GO:0005886">
    <property type="term" value="C:plasma membrane"/>
    <property type="evidence" value="ECO:0007669"/>
    <property type="project" value="TreeGrafter"/>
</dbReference>
<dbReference type="GO" id="GO:0043709">
    <property type="term" value="P:cell adhesion involved in single-species biofilm formation"/>
    <property type="evidence" value="ECO:0007669"/>
    <property type="project" value="TreeGrafter"/>
</dbReference>
<dbReference type="InterPro" id="IPR029787">
    <property type="entry name" value="Nucleotide_cyclase"/>
</dbReference>
<protein>
    <recommendedName>
        <fullName evidence="1">diguanylate cyclase</fullName>
        <ecNumber evidence="1">2.7.7.65</ecNumber>
    </recommendedName>
</protein>
<dbReference type="EC" id="2.7.7.65" evidence="1"/>
<comment type="catalytic activity">
    <reaction evidence="2">
        <text>2 GTP = 3',3'-c-di-GMP + 2 diphosphate</text>
        <dbReference type="Rhea" id="RHEA:24898"/>
        <dbReference type="ChEBI" id="CHEBI:33019"/>
        <dbReference type="ChEBI" id="CHEBI:37565"/>
        <dbReference type="ChEBI" id="CHEBI:58805"/>
        <dbReference type="EC" id="2.7.7.65"/>
    </reaction>
</comment>
<evidence type="ECO:0000313" key="5">
    <source>
        <dbReference type="EMBL" id="AWB33581.1"/>
    </source>
</evidence>
<keyword evidence="3" id="KW-0472">Membrane</keyword>
<dbReference type="PANTHER" id="PTHR45138:SF9">
    <property type="entry name" value="DIGUANYLATE CYCLASE DGCM-RELATED"/>
    <property type="match status" value="1"/>
</dbReference>
<dbReference type="FunFam" id="3.30.70.270:FF:000001">
    <property type="entry name" value="Diguanylate cyclase domain protein"/>
    <property type="match status" value="1"/>
</dbReference>
<dbReference type="Gene3D" id="3.30.70.270">
    <property type="match status" value="1"/>
</dbReference>
<dbReference type="NCBIfam" id="TIGR00254">
    <property type="entry name" value="GGDEF"/>
    <property type="match status" value="1"/>
</dbReference>
<name>A0A2R4XIG7_9BURK</name>
<dbReference type="PANTHER" id="PTHR45138">
    <property type="entry name" value="REGULATORY COMPONENTS OF SENSORY TRANSDUCTION SYSTEM"/>
    <property type="match status" value="1"/>
</dbReference>
<dbReference type="EMBL" id="CP028901">
    <property type="protein sequence ID" value="AWB33581.1"/>
    <property type="molecule type" value="Genomic_DNA"/>
</dbReference>
<dbReference type="InterPro" id="IPR043128">
    <property type="entry name" value="Rev_trsase/Diguanyl_cyclase"/>
</dbReference>
<evidence type="ECO:0000313" key="6">
    <source>
        <dbReference type="Proteomes" id="UP000244571"/>
    </source>
</evidence>
<dbReference type="InterPro" id="IPR050469">
    <property type="entry name" value="Diguanylate_Cyclase"/>
</dbReference>
<sequence length="216" mass="23996">MTYKGNWPTGENTASRLGCLFFGLFLLSLLIVQSYLRVLQQREALAELATTDALTGMSNRRHLMEVGTYEVRRANRYERSLSMLLVDADHFKDINDEWGHGAGDLVLKRLGHTILSNLRQTDLGARIGGEEFVVLLPETPVDNAEILAQRLRQAIEALSVPVTSTDRANVTVSIGVAGLQPGETLDQLMSRADRCLYDAKEQGRNQVVLAQESQEI</sequence>
<dbReference type="Proteomes" id="UP000244571">
    <property type="component" value="Chromosome"/>
</dbReference>
<dbReference type="SMART" id="SM00267">
    <property type="entry name" value="GGDEF"/>
    <property type="match status" value="1"/>
</dbReference>
<dbReference type="GO" id="GO:0052621">
    <property type="term" value="F:diguanylate cyclase activity"/>
    <property type="evidence" value="ECO:0007669"/>
    <property type="project" value="UniProtKB-EC"/>
</dbReference>
<feature type="domain" description="GGDEF" evidence="4">
    <location>
        <begin position="79"/>
        <end position="212"/>
    </location>
</feature>
<evidence type="ECO:0000259" key="4">
    <source>
        <dbReference type="PROSITE" id="PS50887"/>
    </source>
</evidence>
<organism evidence="5 6">
    <name type="scientific">Orrella marina</name>
    <dbReference type="NCBI Taxonomy" id="2163011"/>
    <lineage>
        <taxon>Bacteria</taxon>
        <taxon>Pseudomonadati</taxon>
        <taxon>Pseudomonadota</taxon>
        <taxon>Betaproteobacteria</taxon>
        <taxon>Burkholderiales</taxon>
        <taxon>Alcaligenaceae</taxon>
        <taxon>Orrella</taxon>
    </lineage>
</organism>
<evidence type="ECO:0000256" key="1">
    <source>
        <dbReference type="ARBA" id="ARBA00012528"/>
    </source>
</evidence>
<dbReference type="InterPro" id="IPR000160">
    <property type="entry name" value="GGDEF_dom"/>
</dbReference>
<feature type="transmembrane region" description="Helical" evidence="3">
    <location>
        <begin position="14"/>
        <end position="32"/>
    </location>
</feature>
<dbReference type="KEGG" id="boz:DBV39_07525"/>
<dbReference type="Pfam" id="PF00990">
    <property type="entry name" value="GGDEF"/>
    <property type="match status" value="1"/>
</dbReference>
<evidence type="ECO:0000256" key="2">
    <source>
        <dbReference type="ARBA" id="ARBA00034247"/>
    </source>
</evidence>
<reference evidence="5 6" key="1">
    <citation type="submission" date="2018-04" db="EMBL/GenBank/DDBJ databases">
        <title>Bordetella sp. HZ20 isolated from seawater.</title>
        <authorList>
            <person name="Sun C."/>
        </authorList>
    </citation>
    <scope>NUCLEOTIDE SEQUENCE [LARGE SCALE GENOMIC DNA]</scope>
    <source>
        <strain evidence="5 6">HZ20</strain>
    </source>
</reference>
<gene>
    <name evidence="5" type="ORF">DBV39_07525</name>
</gene>
<dbReference type="AlphaFoldDB" id="A0A2R4XIG7"/>